<dbReference type="AlphaFoldDB" id="A0A2I1CIF4"/>
<dbReference type="Proteomes" id="UP000234474">
    <property type="component" value="Unassembled WGS sequence"/>
</dbReference>
<keyword evidence="2" id="KW-1185">Reference proteome</keyword>
<evidence type="ECO:0000313" key="2">
    <source>
        <dbReference type="Proteomes" id="UP000234474"/>
    </source>
</evidence>
<name>A0A2I1CIF4_ASPN1</name>
<dbReference type="GeneID" id="36534057"/>
<comment type="caution">
    <text evidence="1">The sequence shown here is derived from an EMBL/GenBank/DDBJ whole genome shotgun (WGS) entry which is preliminary data.</text>
</comment>
<organism evidence="1 2">
    <name type="scientific">Aspergillus novofumigatus (strain IBT 16806)</name>
    <dbReference type="NCBI Taxonomy" id="1392255"/>
    <lineage>
        <taxon>Eukaryota</taxon>
        <taxon>Fungi</taxon>
        <taxon>Dikarya</taxon>
        <taxon>Ascomycota</taxon>
        <taxon>Pezizomycotina</taxon>
        <taxon>Eurotiomycetes</taxon>
        <taxon>Eurotiomycetidae</taxon>
        <taxon>Eurotiales</taxon>
        <taxon>Aspergillaceae</taxon>
        <taxon>Aspergillus</taxon>
        <taxon>Aspergillus subgen. Fumigati</taxon>
    </lineage>
</organism>
<protein>
    <submittedName>
        <fullName evidence="1">Uncharacterized protein</fullName>
    </submittedName>
</protein>
<dbReference type="VEuPathDB" id="FungiDB:P174DRAFT_439183"/>
<dbReference type="EMBL" id="MSZS01000002">
    <property type="protein sequence ID" value="PKX97406.1"/>
    <property type="molecule type" value="Genomic_DNA"/>
</dbReference>
<sequence length="78" mass="8587">MIVKDDSLPGVVAIAVLLLPEVVLIGYRSPRGICSTYTWGRQILLCCKLSRYPSGWDTSRKKLVGSRCSVPTFDPLCS</sequence>
<reference evidence="2" key="1">
    <citation type="journal article" date="2018" name="Proc. Natl. Acad. Sci. U.S.A.">
        <title>Linking secondary metabolites to gene clusters through genome sequencing of six diverse Aspergillus species.</title>
        <authorList>
            <person name="Kaerboelling I."/>
            <person name="Vesth T.C."/>
            <person name="Frisvad J.C."/>
            <person name="Nybo J.L."/>
            <person name="Theobald S."/>
            <person name="Kuo A."/>
            <person name="Bowyer P."/>
            <person name="Matsuda Y."/>
            <person name="Mondo S."/>
            <person name="Lyhne E.K."/>
            <person name="Kogle M.E."/>
            <person name="Clum A."/>
            <person name="Lipzen A."/>
            <person name="Salamov A."/>
            <person name="Ngan C.Y."/>
            <person name="Daum C."/>
            <person name="Chiniquy J."/>
            <person name="Barry K."/>
            <person name="LaButti K."/>
            <person name="Haridas S."/>
            <person name="Simmons B.A."/>
            <person name="Magnuson J.K."/>
            <person name="Mortensen U.H."/>
            <person name="Larsen T.O."/>
            <person name="Grigoriev I.V."/>
            <person name="Baker S.E."/>
            <person name="Andersen M.R."/>
        </authorList>
    </citation>
    <scope>NUCLEOTIDE SEQUENCE [LARGE SCALE GENOMIC DNA]</scope>
    <source>
        <strain evidence="2">IBT 16806</strain>
    </source>
</reference>
<accession>A0A2I1CIF4</accession>
<evidence type="ECO:0000313" key="1">
    <source>
        <dbReference type="EMBL" id="PKX97406.1"/>
    </source>
</evidence>
<gene>
    <name evidence="1" type="ORF">P174DRAFT_439183</name>
</gene>
<dbReference type="RefSeq" id="XP_024686001.1">
    <property type="nucleotide sequence ID" value="XM_024826732.1"/>
</dbReference>
<proteinExistence type="predicted"/>